<accession>A0A927BZ96</accession>
<organism evidence="14 15">
    <name type="scientific">Paenibacillus sabuli</name>
    <dbReference type="NCBI Taxonomy" id="2772509"/>
    <lineage>
        <taxon>Bacteria</taxon>
        <taxon>Bacillati</taxon>
        <taxon>Bacillota</taxon>
        <taxon>Bacilli</taxon>
        <taxon>Bacillales</taxon>
        <taxon>Paenibacillaceae</taxon>
        <taxon>Paenibacillus</taxon>
    </lineage>
</organism>
<comment type="cofactor">
    <cofactor evidence="1">
        <name>Mg(2+)</name>
        <dbReference type="ChEBI" id="CHEBI:18420"/>
    </cofactor>
</comment>
<dbReference type="AlphaFoldDB" id="A0A927BZ96"/>
<keyword evidence="12" id="KW-1208">Phospholipid metabolism</keyword>
<dbReference type="Gene3D" id="3.40.50.10330">
    <property type="entry name" value="Probable inorganic polyphosphate/atp-NAD kinase, domain 1"/>
    <property type="match status" value="1"/>
</dbReference>
<dbReference type="InterPro" id="IPR016064">
    <property type="entry name" value="NAD/diacylglycerol_kinase_sf"/>
</dbReference>
<evidence type="ECO:0000259" key="13">
    <source>
        <dbReference type="PROSITE" id="PS50146"/>
    </source>
</evidence>
<feature type="domain" description="DAGKc" evidence="13">
    <location>
        <begin position="1"/>
        <end position="130"/>
    </location>
</feature>
<evidence type="ECO:0000256" key="2">
    <source>
        <dbReference type="ARBA" id="ARBA00005983"/>
    </source>
</evidence>
<evidence type="ECO:0000256" key="7">
    <source>
        <dbReference type="ARBA" id="ARBA00022777"/>
    </source>
</evidence>
<dbReference type="EMBL" id="JACXIZ010000069">
    <property type="protein sequence ID" value="MBD2848480.1"/>
    <property type="molecule type" value="Genomic_DNA"/>
</dbReference>
<evidence type="ECO:0000256" key="5">
    <source>
        <dbReference type="ARBA" id="ARBA00022723"/>
    </source>
</evidence>
<evidence type="ECO:0000313" key="14">
    <source>
        <dbReference type="EMBL" id="MBD2848480.1"/>
    </source>
</evidence>
<keyword evidence="9" id="KW-0460">Magnesium</keyword>
<dbReference type="InterPro" id="IPR005218">
    <property type="entry name" value="Diacylglycerol/lipid_kinase"/>
</dbReference>
<comment type="caution">
    <text evidence="14">The sequence shown here is derived from an EMBL/GenBank/DDBJ whole genome shotgun (WGS) entry which is preliminary data.</text>
</comment>
<dbReference type="InterPro" id="IPR045540">
    <property type="entry name" value="YegS/DAGK_C"/>
</dbReference>
<dbReference type="GO" id="GO:0005524">
    <property type="term" value="F:ATP binding"/>
    <property type="evidence" value="ECO:0007669"/>
    <property type="project" value="UniProtKB-KW"/>
</dbReference>
<comment type="similarity">
    <text evidence="2">Belongs to the diacylglycerol/lipid kinase family.</text>
</comment>
<keyword evidence="6" id="KW-0547">Nucleotide-binding</keyword>
<keyword evidence="5" id="KW-0479">Metal-binding</keyword>
<dbReference type="InterPro" id="IPR050187">
    <property type="entry name" value="Lipid_Phosphate_FormReg"/>
</dbReference>
<keyword evidence="11" id="KW-0594">Phospholipid biosynthesis</keyword>
<dbReference type="SUPFAM" id="SSF111331">
    <property type="entry name" value="NAD kinase/diacylglycerol kinase-like"/>
    <property type="match status" value="1"/>
</dbReference>
<evidence type="ECO:0000256" key="3">
    <source>
        <dbReference type="ARBA" id="ARBA00022516"/>
    </source>
</evidence>
<dbReference type="Pfam" id="PF19279">
    <property type="entry name" value="YegS_C"/>
    <property type="match status" value="1"/>
</dbReference>
<sequence length="299" mass="32330">MKQAMIIVNPSSGKANALEYVNSVSEVLEAAGYRVKVEETAEPLDATRYCIAACEGRYETVVSIGGDGTLHETINGLVDREHRPRLGVVPLGTVNDFARALRIPLDPDEAIAALNSPHTRRVDLGRLNEELFANVVAAGTLPESLAQVTSEEKSRLGVFAYLKEGVKELVGSHAQPMTIRYNDQVWEGECPLFIAALTNSVGGFERLAPGAEVDDGLLHGYIFKDLSLFTTMTASLSLLLGSLEEHKDVIAFTSDYVEIDSPSALRTNVDGETGPPLPIRLRVLPRHIEVIVPAAAEEA</sequence>
<dbReference type="Proteomes" id="UP000621560">
    <property type="component" value="Unassembled WGS sequence"/>
</dbReference>
<dbReference type="PANTHER" id="PTHR12358:SF106">
    <property type="entry name" value="LIPID KINASE YEGS"/>
    <property type="match status" value="1"/>
</dbReference>
<dbReference type="RefSeq" id="WP_190921579.1">
    <property type="nucleotide sequence ID" value="NZ_JACXIZ010000069.1"/>
</dbReference>
<protein>
    <submittedName>
        <fullName evidence="14">Diacylglycerol kinase family lipid kinase</fullName>
    </submittedName>
</protein>
<keyword evidence="8" id="KW-0067">ATP-binding</keyword>
<dbReference type="InterPro" id="IPR017438">
    <property type="entry name" value="ATP-NAD_kinase_N"/>
</dbReference>
<keyword evidence="10" id="KW-0443">Lipid metabolism</keyword>
<keyword evidence="7 14" id="KW-0418">Kinase</keyword>
<evidence type="ECO:0000256" key="11">
    <source>
        <dbReference type="ARBA" id="ARBA00023209"/>
    </source>
</evidence>
<name>A0A927BZ96_9BACL</name>
<proteinExistence type="inferred from homology"/>
<dbReference type="Gene3D" id="2.60.200.40">
    <property type="match status" value="1"/>
</dbReference>
<dbReference type="PROSITE" id="PS50146">
    <property type="entry name" value="DAGK"/>
    <property type="match status" value="1"/>
</dbReference>
<evidence type="ECO:0000256" key="9">
    <source>
        <dbReference type="ARBA" id="ARBA00022842"/>
    </source>
</evidence>
<keyword evidence="4" id="KW-0808">Transferase</keyword>
<dbReference type="GO" id="GO:0005886">
    <property type="term" value="C:plasma membrane"/>
    <property type="evidence" value="ECO:0007669"/>
    <property type="project" value="TreeGrafter"/>
</dbReference>
<reference evidence="14" key="1">
    <citation type="submission" date="2020-09" db="EMBL/GenBank/DDBJ databases">
        <title>A novel bacterium of genus Paenibacillus, isolated from South China Sea.</title>
        <authorList>
            <person name="Huang H."/>
            <person name="Mo K."/>
            <person name="Hu Y."/>
        </authorList>
    </citation>
    <scope>NUCLEOTIDE SEQUENCE</scope>
    <source>
        <strain evidence="14">IB182496</strain>
    </source>
</reference>
<dbReference type="Pfam" id="PF00781">
    <property type="entry name" value="DAGK_cat"/>
    <property type="match status" value="1"/>
</dbReference>
<evidence type="ECO:0000256" key="1">
    <source>
        <dbReference type="ARBA" id="ARBA00001946"/>
    </source>
</evidence>
<dbReference type="NCBIfam" id="TIGR00147">
    <property type="entry name" value="YegS/Rv2252/BmrU family lipid kinase"/>
    <property type="match status" value="1"/>
</dbReference>
<evidence type="ECO:0000256" key="10">
    <source>
        <dbReference type="ARBA" id="ARBA00023098"/>
    </source>
</evidence>
<dbReference type="GO" id="GO:0008654">
    <property type="term" value="P:phospholipid biosynthetic process"/>
    <property type="evidence" value="ECO:0007669"/>
    <property type="project" value="UniProtKB-KW"/>
</dbReference>
<gene>
    <name evidence="14" type="ORF">IDH44_25135</name>
</gene>
<dbReference type="PANTHER" id="PTHR12358">
    <property type="entry name" value="SPHINGOSINE KINASE"/>
    <property type="match status" value="1"/>
</dbReference>
<dbReference type="GO" id="GO:0004143">
    <property type="term" value="F:ATP-dependent diacylglycerol kinase activity"/>
    <property type="evidence" value="ECO:0007669"/>
    <property type="project" value="TreeGrafter"/>
</dbReference>
<evidence type="ECO:0000256" key="4">
    <source>
        <dbReference type="ARBA" id="ARBA00022679"/>
    </source>
</evidence>
<evidence type="ECO:0000256" key="12">
    <source>
        <dbReference type="ARBA" id="ARBA00023264"/>
    </source>
</evidence>
<evidence type="ECO:0000313" key="15">
    <source>
        <dbReference type="Proteomes" id="UP000621560"/>
    </source>
</evidence>
<dbReference type="SMART" id="SM00046">
    <property type="entry name" value="DAGKc"/>
    <property type="match status" value="1"/>
</dbReference>
<evidence type="ECO:0000256" key="8">
    <source>
        <dbReference type="ARBA" id="ARBA00022840"/>
    </source>
</evidence>
<dbReference type="GO" id="GO:0046872">
    <property type="term" value="F:metal ion binding"/>
    <property type="evidence" value="ECO:0007669"/>
    <property type="project" value="UniProtKB-KW"/>
</dbReference>
<keyword evidence="15" id="KW-1185">Reference proteome</keyword>
<dbReference type="InterPro" id="IPR001206">
    <property type="entry name" value="Diacylglycerol_kinase_cat_dom"/>
</dbReference>
<evidence type="ECO:0000256" key="6">
    <source>
        <dbReference type="ARBA" id="ARBA00022741"/>
    </source>
</evidence>
<keyword evidence="3" id="KW-0444">Lipid biosynthesis</keyword>